<evidence type="ECO:0000313" key="5">
    <source>
        <dbReference type="WBParaSite" id="ECPE_0000543101-mRNA-1"/>
    </source>
</evidence>
<keyword evidence="2" id="KW-0472">Membrane</keyword>
<dbReference type="OrthoDB" id="6279011at2759"/>
<feature type="transmembrane region" description="Helical" evidence="2">
    <location>
        <begin position="245"/>
        <end position="266"/>
    </location>
</feature>
<dbReference type="WBParaSite" id="ECPE_0000543101-mRNA-1">
    <property type="protein sequence ID" value="ECPE_0000543101-mRNA-1"/>
    <property type="gene ID" value="ECPE_0000543101"/>
</dbReference>
<keyword evidence="2" id="KW-1133">Transmembrane helix</keyword>
<dbReference type="Proteomes" id="UP000272942">
    <property type="component" value="Unassembled WGS sequence"/>
</dbReference>
<feature type="transmembrane region" description="Helical" evidence="2">
    <location>
        <begin position="39"/>
        <end position="63"/>
    </location>
</feature>
<organism evidence="5">
    <name type="scientific">Echinostoma caproni</name>
    <dbReference type="NCBI Taxonomy" id="27848"/>
    <lineage>
        <taxon>Eukaryota</taxon>
        <taxon>Metazoa</taxon>
        <taxon>Spiralia</taxon>
        <taxon>Lophotrochozoa</taxon>
        <taxon>Platyhelminthes</taxon>
        <taxon>Trematoda</taxon>
        <taxon>Digenea</taxon>
        <taxon>Plagiorchiida</taxon>
        <taxon>Echinostomata</taxon>
        <taxon>Echinostomatoidea</taxon>
        <taxon>Echinostomatidae</taxon>
        <taxon>Echinostoma</taxon>
    </lineage>
</organism>
<name>A0A183AEN3_9TREM</name>
<evidence type="ECO:0000256" key="2">
    <source>
        <dbReference type="SAM" id="Phobius"/>
    </source>
</evidence>
<accession>A0A183AEN3</accession>
<feature type="transmembrane region" description="Helical" evidence="2">
    <location>
        <begin position="307"/>
        <end position="328"/>
    </location>
</feature>
<feature type="transmembrane region" description="Helical" evidence="2">
    <location>
        <begin position="363"/>
        <end position="392"/>
    </location>
</feature>
<evidence type="ECO:0000256" key="1">
    <source>
        <dbReference type="SAM" id="MobiDB-lite"/>
    </source>
</evidence>
<dbReference type="AlphaFoldDB" id="A0A183AEN3"/>
<reference evidence="5" key="1">
    <citation type="submission" date="2016-06" db="UniProtKB">
        <authorList>
            <consortium name="WormBaseParasite"/>
        </authorList>
    </citation>
    <scope>IDENTIFICATION</scope>
</reference>
<feature type="transmembrane region" description="Helical" evidence="2">
    <location>
        <begin position="489"/>
        <end position="513"/>
    </location>
</feature>
<sequence>MVTESPPIHIRNDTQPTELQRILQATTTTSTTTTTPPQATLLMCLTLYCLILNTAIVLLTFFWHRIPRRQGRVCSNKNYNADHNHGSGRSLLGCTRKEPHRRNQHAAFRQSAFKCSINCGCCLYRTVCLYRRGCYPKRTISEKTDSPFLGSQTFQPDEENEMPSLRNQPNPISDNVCLPSSAGPYNSNGVNKTDFDASQLFLIGLIATFDSLTITAEYFIPAVVMFDHVRSSISYRTELNLGCRLTFMLITFSHLVTQWILVVYGAERILAVGRLWRSNRNSHRNDLESQQCPPYSNAVLNTLKLKIGMSLFIALSFSGICNYIWMIGNVTPIEYQLPNGSVVMQLELSCSLRQEYYVFYVKFLVYVEFILLVIIPNFLLIICTFVILFYSIKGLIYVFVRRRNTNCASHSNSENPVNTLPNHQTTQVTSVATSVMIKHFSVTDRSWINISTAMFIANSVIRISLSAGKDLDTFSAVFLGLNHNTPHNYIYTMSLWPTISTVNLALLCISLCIPKRRRRTIN</sequence>
<feature type="transmembrane region" description="Helical" evidence="2">
    <location>
        <begin position="446"/>
        <end position="465"/>
    </location>
</feature>
<dbReference type="EMBL" id="UZAN01042270">
    <property type="protein sequence ID" value="VDP75474.1"/>
    <property type="molecule type" value="Genomic_DNA"/>
</dbReference>
<feature type="region of interest" description="Disordered" evidence="1">
    <location>
        <begin position="146"/>
        <end position="166"/>
    </location>
</feature>
<gene>
    <name evidence="3" type="ORF">ECPE_LOCUS5418</name>
</gene>
<evidence type="ECO:0000313" key="3">
    <source>
        <dbReference type="EMBL" id="VDP75474.1"/>
    </source>
</evidence>
<keyword evidence="2" id="KW-0812">Transmembrane</keyword>
<keyword evidence="4" id="KW-1185">Reference proteome</keyword>
<feature type="transmembrane region" description="Helical" evidence="2">
    <location>
        <begin position="200"/>
        <end position="225"/>
    </location>
</feature>
<evidence type="ECO:0000313" key="4">
    <source>
        <dbReference type="Proteomes" id="UP000272942"/>
    </source>
</evidence>
<reference evidence="3 4" key="2">
    <citation type="submission" date="2018-11" db="EMBL/GenBank/DDBJ databases">
        <authorList>
            <consortium name="Pathogen Informatics"/>
        </authorList>
    </citation>
    <scope>NUCLEOTIDE SEQUENCE [LARGE SCALE GENOMIC DNA]</scope>
    <source>
        <strain evidence="3 4">Egypt</strain>
    </source>
</reference>
<proteinExistence type="predicted"/>
<protein>
    <submittedName>
        <fullName evidence="5">G_PROTEIN_RECEP_F1_2 domain-containing protein</fullName>
    </submittedName>
</protein>